<feature type="domain" description="Ryanodine receptor Ryr" evidence="1">
    <location>
        <begin position="713"/>
        <end position="769"/>
    </location>
</feature>
<comment type="caution">
    <text evidence="2">The sequence shown here is derived from an EMBL/GenBank/DDBJ whole genome shotgun (WGS) entry which is preliminary data.</text>
</comment>
<proteinExistence type="predicted"/>
<evidence type="ECO:0000259" key="1">
    <source>
        <dbReference type="Pfam" id="PF02026"/>
    </source>
</evidence>
<dbReference type="Proteomes" id="UP000214365">
    <property type="component" value="Unassembled WGS sequence"/>
</dbReference>
<dbReference type="STRING" id="1441469.A0A225AID3"/>
<accession>A0A225AID3</accession>
<dbReference type="InterPro" id="IPR003032">
    <property type="entry name" value="Ryanodine_rcpt"/>
</dbReference>
<dbReference type="EMBL" id="LFMY01000010">
    <property type="protein sequence ID" value="OKL57994.1"/>
    <property type="molecule type" value="Genomic_DNA"/>
</dbReference>
<sequence length="794" mass="90118">MSRPKIIIAEDGISGDHELPEETQAPEGPNFEVSTIVESPAFKFFSSLFPAVKLNDPGFQIIKPDDGPADVLLLKDIFASSRDLEAYIKEARAEVILYHMSNQSNDQATLDLARKGLFIKDGVHDPESLVVVVTAEGLRAQGIALSRSLSWEKTCEEFVGKLGSVGSLVHLITCAHLVVLYDCDGAIYHRGSRGDQPVLFFDSRSIEGEFAQRNPGSEGMSTDAFLLGLAAKLAERIAGGYQDISAAIEDGIKSGLSMNRQLLTSQSQWRDTYDNLRCDSIVRFAIPSDDLSRGSNLNWSILDYTTGNLVEVARQIVKKGVKSTSADVPFALFNDLMLVDRQEVEMFRAVSRLLHNYLTVPSLTKPLNVAIFGPKGSGKSFAAMQMSNSLSKLARIKGFEIEQFHFDFSRFMKYEDAVAALHLMRQHSLGDKVLPVMFFRGFDTKLSPPLAFREWIPHLLSSILQGQIWCQGLNLLIRRSVFFFESTRFRTLEEFRSNLTDTDSNSYLETEEFLSHFHGFINLLGPDCVDDHDELYPVRRAVILRSLLEEKAPKLIEEKKEVKVDKRVLDGLLITPRFRQGIRSLKAIIEMSSLGNADHFQLFHLPPESQLNLHVDYHAFERCMNGQILPDDIREVLAERLNDVYLQQRLKSASSKAEFEEIRDMEWNYLDEERRESTRIHADTIPGKLQLVSCFLSKTRPHYRATVVQEFEKDEVELLAEAEHDRWNTERLQKQWRLGPRKPEERQSPFLVPWSELSEYGRNLDRAMVACYPRILPPGYAIYRLGGTAEKKST</sequence>
<dbReference type="AlphaFoldDB" id="A0A225AID3"/>
<keyword evidence="3" id="KW-1185">Reference proteome</keyword>
<gene>
    <name evidence="2" type="ORF">UA08_06497</name>
</gene>
<evidence type="ECO:0000313" key="3">
    <source>
        <dbReference type="Proteomes" id="UP000214365"/>
    </source>
</evidence>
<evidence type="ECO:0000313" key="2">
    <source>
        <dbReference type="EMBL" id="OKL57994.1"/>
    </source>
</evidence>
<protein>
    <recommendedName>
        <fullName evidence="1">Ryanodine receptor Ryr domain-containing protein</fullName>
    </recommendedName>
</protein>
<organism evidence="2 3">
    <name type="scientific">Talaromyces atroroseus</name>
    <dbReference type="NCBI Taxonomy" id="1441469"/>
    <lineage>
        <taxon>Eukaryota</taxon>
        <taxon>Fungi</taxon>
        <taxon>Dikarya</taxon>
        <taxon>Ascomycota</taxon>
        <taxon>Pezizomycotina</taxon>
        <taxon>Eurotiomycetes</taxon>
        <taxon>Eurotiomycetidae</taxon>
        <taxon>Eurotiales</taxon>
        <taxon>Trichocomaceae</taxon>
        <taxon>Talaromyces</taxon>
        <taxon>Talaromyces sect. Trachyspermi</taxon>
    </lineage>
</organism>
<name>A0A225AID3_TALAT</name>
<reference evidence="2 3" key="1">
    <citation type="submission" date="2015-06" db="EMBL/GenBank/DDBJ databases">
        <title>Talaromyces atroroseus IBT 11181 draft genome.</title>
        <authorList>
            <person name="Rasmussen K.B."/>
            <person name="Rasmussen S."/>
            <person name="Petersen B."/>
            <person name="Sicheritz-Ponten T."/>
            <person name="Mortensen U.H."/>
            <person name="Thrane U."/>
        </authorList>
    </citation>
    <scope>NUCLEOTIDE SEQUENCE [LARGE SCALE GENOMIC DNA]</scope>
    <source>
        <strain evidence="2 3">IBT 11181</strain>
    </source>
</reference>
<dbReference type="Gene3D" id="6.20.350.10">
    <property type="match status" value="1"/>
</dbReference>
<dbReference type="Pfam" id="PF02026">
    <property type="entry name" value="RyR"/>
    <property type="match status" value="1"/>
</dbReference>
<dbReference type="GeneID" id="31006252"/>
<dbReference type="OrthoDB" id="5305673at2759"/>
<dbReference type="RefSeq" id="XP_020118115.1">
    <property type="nucleotide sequence ID" value="XM_020268781.1"/>
</dbReference>